<proteinExistence type="predicted"/>
<comment type="caution">
    <text evidence="2">The sequence shown here is derived from an EMBL/GenBank/DDBJ whole genome shotgun (WGS) entry which is preliminary data.</text>
</comment>
<gene>
    <name evidence="2" type="ORF">DM860_014902</name>
</gene>
<dbReference type="EMBL" id="NQVE01000040">
    <property type="protein sequence ID" value="RAL52075.1"/>
    <property type="molecule type" value="Genomic_DNA"/>
</dbReference>
<keyword evidence="3" id="KW-1185">Reference proteome</keyword>
<evidence type="ECO:0000313" key="3">
    <source>
        <dbReference type="Proteomes" id="UP000249390"/>
    </source>
</evidence>
<evidence type="ECO:0000313" key="2">
    <source>
        <dbReference type="EMBL" id="RAL52075.1"/>
    </source>
</evidence>
<accession>A0A328E2C3</accession>
<sequence>MRKEEQAVETTQQKPGGYPMEYCPPRAGRKNKKRHNTKSKGDKSCCASMWKWIEGQRGARELNGADGSSFMRIAARKREKDFRCTTNKLESVFRSFFE</sequence>
<feature type="region of interest" description="Disordered" evidence="1">
    <location>
        <begin position="1"/>
        <end position="43"/>
    </location>
</feature>
<dbReference type="AlphaFoldDB" id="A0A328E2C3"/>
<reference evidence="2 3" key="1">
    <citation type="submission" date="2018-06" db="EMBL/GenBank/DDBJ databases">
        <title>The Genome of Cuscuta australis (Dodder) Provides Insight into the Evolution of Plant Parasitism.</title>
        <authorList>
            <person name="Liu H."/>
        </authorList>
    </citation>
    <scope>NUCLEOTIDE SEQUENCE [LARGE SCALE GENOMIC DNA]</scope>
    <source>
        <strain evidence="3">cv. Yunnan</strain>
        <tissue evidence="2">Vines</tissue>
    </source>
</reference>
<name>A0A328E2C3_9ASTE</name>
<dbReference type="Proteomes" id="UP000249390">
    <property type="component" value="Unassembled WGS sequence"/>
</dbReference>
<evidence type="ECO:0000256" key="1">
    <source>
        <dbReference type="SAM" id="MobiDB-lite"/>
    </source>
</evidence>
<protein>
    <submittedName>
        <fullName evidence="2">Uncharacterized protein</fullName>
    </submittedName>
</protein>
<organism evidence="2 3">
    <name type="scientific">Cuscuta australis</name>
    <dbReference type="NCBI Taxonomy" id="267555"/>
    <lineage>
        <taxon>Eukaryota</taxon>
        <taxon>Viridiplantae</taxon>
        <taxon>Streptophyta</taxon>
        <taxon>Embryophyta</taxon>
        <taxon>Tracheophyta</taxon>
        <taxon>Spermatophyta</taxon>
        <taxon>Magnoliopsida</taxon>
        <taxon>eudicotyledons</taxon>
        <taxon>Gunneridae</taxon>
        <taxon>Pentapetalae</taxon>
        <taxon>asterids</taxon>
        <taxon>lamiids</taxon>
        <taxon>Solanales</taxon>
        <taxon>Convolvulaceae</taxon>
        <taxon>Cuscuteae</taxon>
        <taxon>Cuscuta</taxon>
        <taxon>Cuscuta subgen. Grammica</taxon>
        <taxon>Cuscuta sect. Cleistogrammica</taxon>
    </lineage>
</organism>
<feature type="compositionally biased region" description="Basic residues" evidence="1">
    <location>
        <begin position="27"/>
        <end position="38"/>
    </location>
</feature>